<dbReference type="GO" id="GO:0005615">
    <property type="term" value="C:extracellular space"/>
    <property type="evidence" value="ECO:0007669"/>
    <property type="project" value="TreeGrafter"/>
</dbReference>
<evidence type="ECO:0000313" key="7">
    <source>
        <dbReference type="RefSeq" id="XP_013173283.1"/>
    </source>
</evidence>
<gene>
    <name evidence="7" type="primary">LOC106121988</name>
    <name evidence="5" type="ORF">RR46_11646</name>
</gene>
<reference evidence="7" key="2">
    <citation type="submission" date="2025-04" db="UniProtKB">
        <authorList>
            <consortium name="RefSeq"/>
        </authorList>
    </citation>
    <scope>IDENTIFICATION</scope>
</reference>
<dbReference type="Gene3D" id="3.15.10.30">
    <property type="entry name" value="Haemolymph juvenile hormone binding protein"/>
    <property type="match status" value="1"/>
</dbReference>
<dbReference type="InterPro" id="IPR038606">
    <property type="entry name" value="To_sf"/>
</dbReference>
<evidence type="ECO:0000256" key="1">
    <source>
        <dbReference type="ARBA" id="ARBA00022729"/>
    </source>
</evidence>
<dbReference type="CTD" id="692495"/>
<feature type="signal peptide" evidence="4">
    <location>
        <begin position="1"/>
        <end position="17"/>
    </location>
</feature>
<accession>A0A194PSI8</accession>
<keyword evidence="2" id="KW-0090">Biological rhythms</keyword>
<dbReference type="SMART" id="SM00700">
    <property type="entry name" value="JHBP"/>
    <property type="match status" value="1"/>
</dbReference>
<organism evidence="5 6">
    <name type="scientific">Papilio xuthus</name>
    <name type="common">Asian swallowtail butterfly</name>
    <dbReference type="NCBI Taxonomy" id="66420"/>
    <lineage>
        <taxon>Eukaryota</taxon>
        <taxon>Metazoa</taxon>
        <taxon>Ecdysozoa</taxon>
        <taxon>Arthropoda</taxon>
        <taxon>Hexapoda</taxon>
        <taxon>Insecta</taxon>
        <taxon>Pterygota</taxon>
        <taxon>Neoptera</taxon>
        <taxon>Endopterygota</taxon>
        <taxon>Lepidoptera</taxon>
        <taxon>Glossata</taxon>
        <taxon>Ditrysia</taxon>
        <taxon>Papilionoidea</taxon>
        <taxon>Papilionidae</taxon>
        <taxon>Papilioninae</taxon>
        <taxon>Papilio</taxon>
    </lineage>
</organism>
<comment type="similarity">
    <text evidence="3">Belongs to the TO family.</text>
</comment>
<dbReference type="STRING" id="66420.A0A194PSI8"/>
<name>A0A194PSI8_PAPXU</name>
<feature type="chain" id="PRO_5044554367" evidence="4">
    <location>
        <begin position="18"/>
        <end position="235"/>
    </location>
</feature>
<proteinExistence type="inferred from homology"/>
<dbReference type="GeneID" id="106121988"/>
<dbReference type="RefSeq" id="XP_013173283.1">
    <property type="nucleotide sequence ID" value="XM_013317829.1"/>
</dbReference>
<dbReference type="Pfam" id="PF06585">
    <property type="entry name" value="JHBP"/>
    <property type="match status" value="1"/>
</dbReference>
<sequence>MRFLVVAILGSLCAVEASLTPFITPCYARDMQCLRASTQRAVPVVAAGLPELGMEPLDPMTLDGIVADQAGLHMEFRNTVVKGLRNCEVMRVKRYSKRTQLDVKCSVTLVGDYQLGGQLLIMPIEGQGRYKIRIRDILVKMEFAVGEREKQGQRYWTVENWRHSTEVLTGAEFRFQNLFGGNTQLANTVLDFANNNWRDIFAEVSPPIVEVIVSKIVSEVRKLFDAVPISDLSLD</sequence>
<dbReference type="PANTHER" id="PTHR11008:SF18">
    <property type="entry name" value="BCDNA.GH05536-RELATED"/>
    <property type="match status" value="1"/>
</dbReference>
<dbReference type="PANTHER" id="PTHR11008">
    <property type="entry name" value="PROTEIN TAKEOUT-LIKE PROTEIN"/>
    <property type="match status" value="1"/>
</dbReference>
<dbReference type="KEGG" id="pxu:106121988"/>
<evidence type="ECO:0000313" key="5">
    <source>
        <dbReference type="EMBL" id="KPI95933.1"/>
    </source>
</evidence>
<dbReference type="EMBL" id="KQ459595">
    <property type="protein sequence ID" value="KPI95933.1"/>
    <property type="molecule type" value="Genomic_DNA"/>
</dbReference>
<dbReference type="FunFam" id="3.15.10.30:FF:000001">
    <property type="entry name" value="Takeout-like protein 1"/>
    <property type="match status" value="1"/>
</dbReference>
<evidence type="ECO:0000256" key="3">
    <source>
        <dbReference type="ARBA" id="ARBA00060902"/>
    </source>
</evidence>
<evidence type="ECO:0000313" key="6">
    <source>
        <dbReference type="Proteomes" id="UP000053268"/>
    </source>
</evidence>
<keyword evidence="1 4" id="KW-0732">Signal</keyword>
<evidence type="ECO:0000256" key="4">
    <source>
        <dbReference type="SAM" id="SignalP"/>
    </source>
</evidence>
<dbReference type="InterPro" id="IPR010562">
    <property type="entry name" value="Haemolymph_juvenile_hormone-bd"/>
</dbReference>
<dbReference type="Proteomes" id="UP000694872">
    <property type="component" value="Unplaced"/>
</dbReference>
<dbReference type="Proteomes" id="UP000053268">
    <property type="component" value="Unassembled WGS sequence"/>
</dbReference>
<dbReference type="AlphaFoldDB" id="A0A194PSI8"/>
<dbReference type="OrthoDB" id="8186595at2759"/>
<keyword evidence="6" id="KW-1185">Reference proteome</keyword>
<protein>
    <submittedName>
        <fullName evidence="5 7">Protein takeout</fullName>
    </submittedName>
</protein>
<evidence type="ECO:0000256" key="2">
    <source>
        <dbReference type="ARBA" id="ARBA00023108"/>
    </source>
</evidence>
<reference evidence="5 6" key="1">
    <citation type="journal article" date="2015" name="Nat. Commun.">
        <title>Outbred genome sequencing and CRISPR/Cas9 gene editing in butterflies.</title>
        <authorList>
            <person name="Li X."/>
            <person name="Fan D."/>
            <person name="Zhang W."/>
            <person name="Liu G."/>
            <person name="Zhang L."/>
            <person name="Zhao L."/>
            <person name="Fang X."/>
            <person name="Chen L."/>
            <person name="Dong Y."/>
            <person name="Chen Y."/>
            <person name="Ding Y."/>
            <person name="Zhao R."/>
            <person name="Feng M."/>
            <person name="Zhu Y."/>
            <person name="Feng Y."/>
            <person name="Jiang X."/>
            <person name="Zhu D."/>
            <person name="Xiang H."/>
            <person name="Feng X."/>
            <person name="Li S."/>
            <person name="Wang J."/>
            <person name="Zhang G."/>
            <person name="Kronforst M.R."/>
            <person name="Wang W."/>
        </authorList>
    </citation>
    <scope>NUCLEOTIDE SEQUENCE [LARGE SCALE GENOMIC DNA]</scope>
    <source>
        <strain evidence="5">Ya'a_city_454_Px</strain>
        <tissue evidence="5">Whole body</tissue>
    </source>
</reference>
<dbReference type="GO" id="GO:0007623">
    <property type="term" value="P:circadian rhythm"/>
    <property type="evidence" value="ECO:0007669"/>
    <property type="project" value="UniProtKB-ARBA"/>
</dbReference>